<accession>A0AA96KR18</accession>
<organism evidence="1">
    <name type="scientific">Bacillus phage SDFMU_Pbc</name>
    <dbReference type="NCBI Taxonomy" id="3076135"/>
    <lineage>
        <taxon>Viruses</taxon>
        <taxon>Duplodnaviria</taxon>
        <taxon>Heunggongvirae</taxon>
        <taxon>Uroviricota</taxon>
        <taxon>Caudoviricetes</taxon>
        <taxon>Herelleviridae</taxon>
        <taxon>Bastillevirinae</taxon>
        <taxon>Agatevirus</taxon>
        <taxon>Agatevirus agate</taxon>
    </lineage>
</organism>
<reference evidence="1" key="1">
    <citation type="submission" date="2023-04" db="EMBL/GenBank/DDBJ databases">
        <authorList>
            <person name="Zhang X."/>
        </authorList>
    </citation>
    <scope>NUCLEOTIDE SEQUENCE</scope>
</reference>
<protein>
    <submittedName>
        <fullName evidence="1">Uncharacterized protein</fullName>
    </submittedName>
</protein>
<evidence type="ECO:0000313" key="1">
    <source>
        <dbReference type="EMBL" id="WNO29753.1"/>
    </source>
</evidence>
<sequence>MTTTRDKTLSAIEKYLLRNLEETMDYIDTVYHYDGSLQDVQAYRNTEEVIDELFNKPSEVIKAIRDEEFKPDLPYFYFEGNKLCSTSARNQELTIQNNITEIALTLVEYSNVLLDFNFTDELRSLVKDIKI</sequence>
<proteinExistence type="predicted"/>
<name>A0AA96KR18_9CAUD</name>
<dbReference type="EMBL" id="OQ884030">
    <property type="protein sequence ID" value="WNO29753.1"/>
    <property type="molecule type" value="Genomic_DNA"/>
</dbReference>